<gene>
    <name evidence="1" type="primary">BnaA09g05520D</name>
    <name evidence="1" type="ORF">GSBRNA2T00094715001</name>
</gene>
<dbReference type="EMBL" id="LK032067">
    <property type="protein sequence ID" value="CDY16830.1"/>
    <property type="molecule type" value="Genomic_DNA"/>
</dbReference>
<evidence type="ECO:0000313" key="1">
    <source>
        <dbReference type="EMBL" id="CDY16830.1"/>
    </source>
</evidence>
<organism evidence="1 2">
    <name type="scientific">Brassica napus</name>
    <name type="common">Rape</name>
    <dbReference type="NCBI Taxonomy" id="3708"/>
    <lineage>
        <taxon>Eukaryota</taxon>
        <taxon>Viridiplantae</taxon>
        <taxon>Streptophyta</taxon>
        <taxon>Embryophyta</taxon>
        <taxon>Tracheophyta</taxon>
        <taxon>Spermatophyta</taxon>
        <taxon>Magnoliopsida</taxon>
        <taxon>eudicotyledons</taxon>
        <taxon>Gunneridae</taxon>
        <taxon>Pentapetalae</taxon>
        <taxon>rosids</taxon>
        <taxon>malvids</taxon>
        <taxon>Brassicales</taxon>
        <taxon>Brassicaceae</taxon>
        <taxon>Brassiceae</taxon>
        <taxon>Brassica</taxon>
    </lineage>
</organism>
<name>A0A078FQS4_BRANA</name>
<dbReference type="Proteomes" id="UP000028999">
    <property type="component" value="Unassembled WGS sequence"/>
</dbReference>
<protein>
    <submittedName>
        <fullName evidence="1">BnaA09g05520D protein</fullName>
    </submittedName>
</protein>
<dbReference type="Gramene" id="CDY16830">
    <property type="protein sequence ID" value="CDY16830"/>
    <property type="gene ID" value="GSBRNA2T00094715001"/>
</dbReference>
<keyword evidence="2" id="KW-1185">Reference proteome</keyword>
<proteinExistence type="predicted"/>
<evidence type="ECO:0000313" key="2">
    <source>
        <dbReference type="Proteomes" id="UP000028999"/>
    </source>
</evidence>
<reference evidence="1 2" key="1">
    <citation type="journal article" date="2014" name="Science">
        <title>Plant genetics. Early allopolyploid evolution in the post-Neolithic Brassica napus oilseed genome.</title>
        <authorList>
            <person name="Chalhoub B."/>
            <person name="Denoeud F."/>
            <person name="Liu S."/>
            <person name="Parkin I.A."/>
            <person name="Tang H."/>
            <person name="Wang X."/>
            <person name="Chiquet J."/>
            <person name="Belcram H."/>
            <person name="Tong C."/>
            <person name="Samans B."/>
            <person name="Correa M."/>
            <person name="Da Silva C."/>
            <person name="Just J."/>
            <person name="Falentin C."/>
            <person name="Koh C.S."/>
            <person name="Le Clainche I."/>
            <person name="Bernard M."/>
            <person name="Bento P."/>
            <person name="Noel B."/>
            <person name="Labadie K."/>
            <person name="Alberti A."/>
            <person name="Charles M."/>
            <person name="Arnaud D."/>
            <person name="Guo H."/>
            <person name="Daviaud C."/>
            <person name="Alamery S."/>
            <person name="Jabbari K."/>
            <person name="Zhao M."/>
            <person name="Edger P.P."/>
            <person name="Chelaifa H."/>
            <person name="Tack D."/>
            <person name="Lassalle G."/>
            <person name="Mestiri I."/>
            <person name="Schnel N."/>
            <person name="Le Paslier M.C."/>
            <person name="Fan G."/>
            <person name="Renault V."/>
            <person name="Bayer P.E."/>
            <person name="Golicz A.A."/>
            <person name="Manoli S."/>
            <person name="Lee T.H."/>
            <person name="Thi V.H."/>
            <person name="Chalabi S."/>
            <person name="Hu Q."/>
            <person name="Fan C."/>
            <person name="Tollenaere R."/>
            <person name="Lu Y."/>
            <person name="Battail C."/>
            <person name="Shen J."/>
            <person name="Sidebottom C.H."/>
            <person name="Wang X."/>
            <person name="Canaguier A."/>
            <person name="Chauveau A."/>
            <person name="Berard A."/>
            <person name="Deniot G."/>
            <person name="Guan M."/>
            <person name="Liu Z."/>
            <person name="Sun F."/>
            <person name="Lim Y.P."/>
            <person name="Lyons E."/>
            <person name="Town C.D."/>
            <person name="Bancroft I."/>
            <person name="Wang X."/>
            <person name="Meng J."/>
            <person name="Ma J."/>
            <person name="Pires J.C."/>
            <person name="King G.J."/>
            <person name="Brunel D."/>
            <person name="Delourme R."/>
            <person name="Renard M."/>
            <person name="Aury J.M."/>
            <person name="Adams K.L."/>
            <person name="Batley J."/>
            <person name="Snowdon R.J."/>
            <person name="Tost J."/>
            <person name="Edwards D."/>
            <person name="Zhou Y."/>
            <person name="Hua W."/>
            <person name="Sharpe A.G."/>
            <person name="Paterson A.H."/>
            <person name="Guan C."/>
            <person name="Wincker P."/>
        </authorList>
    </citation>
    <scope>NUCLEOTIDE SEQUENCE [LARGE SCALE GENOMIC DNA]</scope>
    <source>
        <strain evidence="2">cv. Darmor-bzh</strain>
    </source>
</reference>
<dbReference type="AlphaFoldDB" id="A0A078FQS4"/>
<dbReference type="PaxDb" id="3708-A0A078FQS4"/>
<sequence>MAHLNSSIFVDRPRTLCGLSL</sequence>
<accession>A0A078FQS4</accession>